<name>A0A089WTI0_9PSED</name>
<dbReference type="eggNOG" id="COG4321">
    <property type="taxonomic scope" value="Bacteria"/>
</dbReference>
<dbReference type="InterPro" id="IPR038268">
    <property type="entry name" value="RHH_sf"/>
</dbReference>
<gene>
    <name evidence="2" type="ORF">LK03_11250</name>
</gene>
<evidence type="ECO:0000313" key="3">
    <source>
        <dbReference type="Proteomes" id="UP000029493"/>
    </source>
</evidence>
<dbReference type="Proteomes" id="UP000029493">
    <property type="component" value="Chromosome"/>
</dbReference>
<evidence type="ECO:0000259" key="1">
    <source>
        <dbReference type="Pfam" id="PF13467"/>
    </source>
</evidence>
<dbReference type="InterPro" id="IPR027373">
    <property type="entry name" value="RHH_dom"/>
</dbReference>
<dbReference type="RefSeq" id="WP_038412394.1">
    <property type="nucleotide sequence ID" value="NZ_CP009455.1"/>
</dbReference>
<dbReference type="STRING" id="157783.LK03_11250"/>
<dbReference type="OrthoDB" id="5458732at2"/>
<sequence>MEARVAIGRPTALQRNWPGKQCIDPFSTDFDMQRACPVSRSVRLNGFSTCLRLERVYWHILERIAEANRCSVSAVLSYLDREVHLRHGGVRNFSGLVRVVCVNWLLDPPHTP</sequence>
<proteinExistence type="predicted"/>
<dbReference type="Pfam" id="PF13467">
    <property type="entry name" value="RHH_4"/>
    <property type="match status" value="1"/>
</dbReference>
<dbReference type="EMBL" id="CP009455">
    <property type="protein sequence ID" value="AIR89832.1"/>
    <property type="molecule type" value="Genomic_DNA"/>
</dbReference>
<dbReference type="GO" id="GO:0016740">
    <property type="term" value="F:transferase activity"/>
    <property type="evidence" value="ECO:0007669"/>
    <property type="project" value="UniProtKB-KW"/>
</dbReference>
<keyword evidence="2" id="KW-0808">Transferase</keyword>
<protein>
    <submittedName>
        <fullName evidence="2">Arylsulfate sulfotransferase</fullName>
    </submittedName>
</protein>
<accession>A0A089WTI0</accession>
<keyword evidence="3" id="KW-1185">Reference proteome</keyword>
<organism evidence="2 3">
    <name type="scientific">Pseudomonas cremoricolorata</name>
    <dbReference type="NCBI Taxonomy" id="157783"/>
    <lineage>
        <taxon>Bacteria</taxon>
        <taxon>Pseudomonadati</taxon>
        <taxon>Pseudomonadota</taxon>
        <taxon>Gammaproteobacteria</taxon>
        <taxon>Pseudomonadales</taxon>
        <taxon>Pseudomonadaceae</taxon>
        <taxon>Pseudomonas</taxon>
    </lineage>
</organism>
<dbReference type="AlphaFoldDB" id="A0A089WTI0"/>
<dbReference type="KEGG" id="psw:LK03_11250"/>
<feature type="domain" description="Ribbon-helix-helix" evidence="1">
    <location>
        <begin position="37"/>
        <end position="105"/>
    </location>
</feature>
<evidence type="ECO:0000313" key="2">
    <source>
        <dbReference type="EMBL" id="AIR89832.1"/>
    </source>
</evidence>
<dbReference type="Gene3D" id="1.10.3990.20">
    <property type="entry name" value="protein bp1543"/>
    <property type="match status" value="1"/>
</dbReference>
<reference evidence="2 3" key="1">
    <citation type="submission" date="2014-09" db="EMBL/GenBank/DDBJ databases">
        <authorList>
            <person name="Chan K.-G."/>
        </authorList>
    </citation>
    <scope>NUCLEOTIDE SEQUENCE [LARGE SCALE GENOMIC DNA]</scope>
    <source>
        <strain evidence="2 3">ND07</strain>
    </source>
</reference>